<accession>A0A9X2MN90</accession>
<feature type="transmembrane region" description="Helical" evidence="1">
    <location>
        <begin position="12"/>
        <end position="40"/>
    </location>
</feature>
<evidence type="ECO:0000256" key="1">
    <source>
        <dbReference type="SAM" id="Phobius"/>
    </source>
</evidence>
<keyword evidence="1" id="KW-0472">Membrane</keyword>
<proteinExistence type="predicted"/>
<name>A0A9X2MN90_9BACL</name>
<keyword evidence="3" id="KW-1185">Reference proteome</keyword>
<dbReference type="EMBL" id="JANIPJ010000003">
    <property type="protein sequence ID" value="MCR2803415.1"/>
    <property type="molecule type" value="Genomic_DNA"/>
</dbReference>
<keyword evidence="1" id="KW-0812">Transmembrane</keyword>
<protein>
    <submittedName>
        <fullName evidence="2">Uncharacterized protein</fullName>
    </submittedName>
</protein>
<dbReference type="RefSeq" id="WP_257443667.1">
    <property type="nucleotide sequence ID" value="NZ_JANIPJ010000003.1"/>
</dbReference>
<reference evidence="2" key="1">
    <citation type="submission" date="2022-08" db="EMBL/GenBank/DDBJ databases">
        <title>The genomic sequence of strain Paenibacillus sp. SCIV0701.</title>
        <authorList>
            <person name="Zhao H."/>
        </authorList>
    </citation>
    <scope>NUCLEOTIDE SEQUENCE</scope>
    <source>
        <strain evidence="2">SCIV0701</strain>
    </source>
</reference>
<dbReference type="AlphaFoldDB" id="A0A9X2MN90"/>
<comment type="caution">
    <text evidence="2">The sequence shown here is derived from an EMBL/GenBank/DDBJ whole genome shotgun (WGS) entry which is preliminary data.</text>
</comment>
<feature type="transmembrane region" description="Helical" evidence="1">
    <location>
        <begin position="52"/>
        <end position="77"/>
    </location>
</feature>
<keyword evidence="1" id="KW-1133">Transmembrane helix</keyword>
<sequence length="78" mass="8504">MNEREVKDGTVYVVLGWIFFGLSFLFIPILFGAGAFIMGFLVYKKRSQTHGVVLMVMSVVGVVLGMLIGFIVGATMLA</sequence>
<dbReference type="Proteomes" id="UP001141950">
    <property type="component" value="Unassembled WGS sequence"/>
</dbReference>
<gene>
    <name evidence="2" type="ORF">NQZ67_05905</name>
</gene>
<evidence type="ECO:0000313" key="2">
    <source>
        <dbReference type="EMBL" id="MCR2803415.1"/>
    </source>
</evidence>
<organism evidence="2 3">
    <name type="scientific">Paenibacillus soyae</name>
    <dbReference type="NCBI Taxonomy" id="2969249"/>
    <lineage>
        <taxon>Bacteria</taxon>
        <taxon>Bacillati</taxon>
        <taxon>Bacillota</taxon>
        <taxon>Bacilli</taxon>
        <taxon>Bacillales</taxon>
        <taxon>Paenibacillaceae</taxon>
        <taxon>Paenibacillus</taxon>
    </lineage>
</organism>
<evidence type="ECO:0000313" key="3">
    <source>
        <dbReference type="Proteomes" id="UP001141950"/>
    </source>
</evidence>